<evidence type="ECO:0000313" key="5">
    <source>
        <dbReference type="RefSeq" id="XP_028145741.1"/>
    </source>
</evidence>
<dbReference type="PROSITE" id="PS50105">
    <property type="entry name" value="SAM_DOMAIN"/>
    <property type="match status" value="1"/>
</dbReference>
<evidence type="ECO:0000313" key="4">
    <source>
        <dbReference type="Proteomes" id="UP001652700"/>
    </source>
</evidence>
<dbReference type="EnsemblMetazoa" id="XM_050653417.1">
    <property type="protein sequence ID" value="XP_050509374.1"/>
    <property type="gene ID" value="LOC126886465"/>
</dbReference>
<dbReference type="InterPro" id="IPR013761">
    <property type="entry name" value="SAM/pointed_sf"/>
</dbReference>
<dbReference type="SUPFAM" id="SSF47769">
    <property type="entry name" value="SAM/Pointed domain"/>
    <property type="match status" value="1"/>
</dbReference>
<proteinExistence type="predicted"/>
<dbReference type="InParanoid" id="A0A6P7G965"/>
<keyword evidence="4" id="KW-1185">Reference proteome</keyword>
<keyword evidence="1" id="KW-0472">Membrane</keyword>
<dbReference type="InterPro" id="IPR001660">
    <property type="entry name" value="SAM"/>
</dbReference>
<evidence type="ECO:0000256" key="1">
    <source>
        <dbReference type="SAM" id="Phobius"/>
    </source>
</evidence>
<dbReference type="OrthoDB" id="448455at2759"/>
<sequence>MGLLETILTSTDFEEYIDIFKDNGIESHTLKILSDLDLQLLGIQDEEKRKQFLNIVRDLGIPSEKVISMRCDKSYIQLILNQISLHVQKQYANVIPIVKRNDIDICDIELTPAVITLQHVLRSMDNSLNTFEKKVLKKKRRNNGKFIIFSSLIISTATMFICCKYLLPK</sequence>
<reference evidence="3" key="2">
    <citation type="submission" date="2025-05" db="UniProtKB">
        <authorList>
            <consortium name="EnsemblMetazoa"/>
        </authorList>
    </citation>
    <scope>IDENTIFICATION</scope>
</reference>
<dbReference type="Pfam" id="PF07647">
    <property type="entry name" value="SAM_2"/>
    <property type="match status" value="1"/>
</dbReference>
<evidence type="ECO:0000313" key="3">
    <source>
        <dbReference type="EnsemblMetazoa" id="XP_050509374.1"/>
    </source>
</evidence>
<protein>
    <submittedName>
        <fullName evidence="5">Uncharacterized protein LOC114339311</fullName>
    </submittedName>
</protein>
<keyword evidence="1" id="KW-1133">Transmembrane helix</keyword>
<gene>
    <name evidence="5" type="primary">LOC114339311</name>
</gene>
<dbReference type="RefSeq" id="XP_028145741.1">
    <property type="nucleotide sequence ID" value="XM_028289940.1"/>
</dbReference>
<name>A0A6P7G965_DIAVI</name>
<accession>A0A6P7G965</accession>
<dbReference type="Gene3D" id="1.10.150.50">
    <property type="entry name" value="Transcription Factor, Ets-1"/>
    <property type="match status" value="1"/>
</dbReference>
<reference evidence="5" key="1">
    <citation type="submission" date="2025-04" db="UniProtKB">
        <authorList>
            <consortium name="RefSeq"/>
        </authorList>
    </citation>
    <scope>IDENTIFICATION</scope>
    <source>
        <tissue evidence="5">Whole insect</tissue>
    </source>
</reference>
<feature type="transmembrane region" description="Helical" evidence="1">
    <location>
        <begin position="146"/>
        <end position="167"/>
    </location>
</feature>
<keyword evidence="1" id="KW-0812">Transmembrane</keyword>
<feature type="domain" description="SAM" evidence="2">
    <location>
        <begin position="1"/>
        <end position="59"/>
    </location>
</feature>
<dbReference type="Proteomes" id="UP001652700">
    <property type="component" value="Unplaced"/>
</dbReference>
<evidence type="ECO:0000259" key="2">
    <source>
        <dbReference type="PROSITE" id="PS50105"/>
    </source>
</evidence>
<organism evidence="5">
    <name type="scientific">Diabrotica virgifera virgifera</name>
    <name type="common">western corn rootworm</name>
    <dbReference type="NCBI Taxonomy" id="50390"/>
    <lineage>
        <taxon>Eukaryota</taxon>
        <taxon>Metazoa</taxon>
        <taxon>Ecdysozoa</taxon>
        <taxon>Arthropoda</taxon>
        <taxon>Hexapoda</taxon>
        <taxon>Insecta</taxon>
        <taxon>Pterygota</taxon>
        <taxon>Neoptera</taxon>
        <taxon>Endopterygota</taxon>
        <taxon>Coleoptera</taxon>
        <taxon>Polyphaga</taxon>
        <taxon>Cucujiformia</taxon>
        <taxon>Chrysomeloidea</taxon>
        <taxon>Chrysomelidae</taxon>
        <taxon>Galerucinae</taxon>
        <taxon>Diabroticina</taxon>
        <taxon>Diabroticites</taxon>
        <taxon>Diabrotica</taxon>
    </lineage>
</organism>
<dbReference type="AlphaFoldDB" id="A0A6P7G965"/>